<proteinExistence type="predicted"/>
<evidence type="ECO:0000313" key="1">
    <source>
        <dbReference type="EMBL" id="EHQ34314.1"/>
    </source>
</evidence>
<sequence length="355" mass="38627">MMRKEIGIAGIILAMLVFALVAPVSADTTVTTGVNIATGGGNAPVIMAKWEQDTTAELEDGDPTHLTLGSQFLPPATFEGVKEIKYYAIVCDEEDGGDLSLVSAYVYHPDNAYFDPDMWEELKYQVMLTNIGHDNCAVTNATAAYEAGLIQLASGYTWNGDNGTAVMYRLGKGTADVWMGTAEIHYCQPAGDYEVVVRAVDRNSNPAINLINIFNYLEVPAAEFDFSSVNYGSTSVCTNKWTTGNTVFSIGDNLPTVRNIGNVPVNVKIIRQDAMEFGRDNLGNWDVEFDARLGDSGTVVAYDPVAAGEPDQNEVLPDDLWMCHSEELDFSIHILKGFAGETHEGEMILGFDKAF</sequence>
<dbReference type="InParanoid" id="H1YZQ2"/>
<dbReference type="HOGENOM" id="CLU_779906_0_0_2"/>
<accession>H1YZQ2</accession>
<keyword evidence="2" id="KW-1185">Reference proteome</keyword>
<dbReference type="OrthoDB" id="105010at2157"/>
<dbReference type="AlphaFoldDB" id="H1YZQ2"/>
<evidence type="ECO:0000313" key="2">
    <source>
        <dbReference type="Proteomes" id="UP000005741"/>
    </source>
</evidence>
<reference evidence="1 2" key="1">
    <citation type="submission" date="2011-10" db="EMBL/GenBank/DDBJ databases">
        <title>The Improved High-Quality Draft genome of Methanoplanus limicola DSM 2279.</title>
        <authorList>
            <consortium name="US DOE Joint Genome Institute (JGI-PGF)"/>
            <person name="Lucas S."/>
            <person name="Copeland A."/>
            <person name="Lapidus A."/>
            <person name="Glavina del Rio T."/>
            <person name="Dalin E."/>
            <person name="Tice H."/>
            <person name="Bruce D."/>
            <person name="Goodwin L."/>
            <person name="Pitluck S."/>
            <person name="Peters L."/>
            <person name="Mikhailova N."/>
            <person name="Lu M."/>
            <person name="Kyrpides N."/>
            <person name="Mavromatis K."/>
            <person name="Ivanova N."/>
            <person name="Markowitz V."/>
            <person name="Cheng J.-F."/>
            <person name="Hugenholtz P."/>
            <person name="Woyke T."/>
            <person name="Wu D."/>
            <person name="Wirth R."/>
            <person name="Brambilla E.-M."/>
            <person name="Klenk H.-P."/>
            <person name="Eisen J.A."/>
        </authorList>
    </citation>
    <scope>NUCLEOTIDE SEQUENCE [LARGE SCALE GENOMIC DNA]</scope>
    <source>
        <strain evidence="1 2">DSM 2279</strain>
    </source>
</reference>
<dbReference type="EMBL" id="CM001436">
    <property type="protein sequence ID" value="EHQ34314.1"/>
    <property type="molecule type" value="Genomic_DNA"/>
</dbReference>
<organism evidence="1 2">
    <name type="scientific">Methanoplanus limicola DSM 2279</name>
    <dbReference type="NCBI Taxonomy" id="937775"/>
    <lineage>
        <taxon>Archaea</taxon>
        <taxon>Methanobacteriati</taxon>
        <taxon>Methanobacteriota</taxon>
        <taxon>Stenosarchaea group</taxon>
        <taxon>Methanomicrobia</taxon>
        <taxon>Methanomicrobiales</taxon>
        <taxon>Methanomicrobiaceae</taxon>
        <taxon>Methanoplanus</taxon>
    </lineage>
</organism>
<gene>
    <name evidence="1" type="ORF">Metlim_0161</name>
</gene>
<protein>
    <submittedName>
        <fullName evidence="1">Uncharacterized protein</fullName>
    </submittedName>
</protein>
<name>H1YZQ2_9EURY</name>
<dbReference type="Proteomes" id="UP000005741">
    <property type="component" value="Chromosome"/>
</dbReference>
<dbReference type="RefSeq" id="WP_004075897.1">
    <property type="nucleotide sequence ID" value="NZ_CM001436.1"/>
</dbReference>